<comment type="caution">
    <text evidence="9">The sequence shown here is derived from an EMBL/GenBank/DDBJ whole genome shotgun (WGS) entry which is preliminary data.</text>
</comment>
<evidence type="ECO:0000256" key="3">
    <source>
        <dbReference type="ARBA" id="ARBA00022448"/>
    </source>
</evidence>
<dbReference type="RefSeq" id="WP_049665752.1">
    <property type="nucleotide sequence ID" value="NZ_JBIVOC010000032.1"/>
</dbReference>
<dbReference type="CDD" id="cd06550">
    <property type="entry name" value="TM_ABC_iron-siderophores_like"/>
    <property type="match status" value="1"/>
</dbReference>
<dbReference type="GO" id="GO:0005886">
    <property type="term" value="C:plasma membrane"/>
    <property type="evidence" value="ECO:0007669"/>
    <property type="project" value="UniProtKB-SubCell"/>
</dbReference>
<dbReference type="GO" id="GO:0022857">
    <property type="term" value="F:transmembrane transporter activity"/>
    <property type="evidence" value="ECO:0007669"/>
    <property type="project" value="InterPro"/>
</dbReference>
<dbReference type="SUPFAM" id="SSF81345">
    <property type="entry name" value="ABC transporter involved in vitamin B12 uptake, BtuC"/>
    <property type="match status" value="1"/>
</dbReference>
<feature type="transmembrane region" description="Helical" evidence="8">
    <location>
        <begin position="296"/>
        <end position="317"/>
    </location>
</feature>
<dbReference type="InterPro" id="IPR000522">
    <property type="entry name" value="ABC_transptr_permease_BtuC"/>
</dbReference>
<dbReference type="PANTHER" id="PTHR30472:SF24">
    <property type="entry name" value="FERRIC ENTEROBACTIN TRANSPORT SYSTEM PERMEASE PROTEIN FEPG"/>
    <property type="match status" value="1"/>
</dbReference>
<feature type="transmembrane region" description="Helical" evidence="8">
    <location>
        <begin position="257"/>
        <end position="284"/>
    </location>
</feature>
<evidence type="ECO:0000256" key="2">
    <source>
        <dbReference type="ARBA" id="ARBA00007935"/>
    </source>
</evidence>
<gene>
    <name evidence="9" type="ORF">ACZ11_10105</name>
</gene>
<dbReference type="PANTHER" id="PTHR30472">
    <property type="entry name" value="FERRIC ENTEROBACTIN TRANSPORT SYSTEM PERMEASE PROTEIN"/>
    <property type="match status" value="1"/>
</dbReference>
<evidence type="ECO:0000256" key="8">
    <source>
        <dbReference type="SAM" id="Phobius"/>
    </source>
</evidence>
<evidence type="ECO:0000256" key="1">
    <source>
        <dbReference type="ARBA" id="ARBA00004651"/>
    </source>
</evidence>
<dbReference type="FunFam" id="1.10.3470.10:FF:000001">
    <property type="entry name" value="Vitamin B12 ABC transporter permease BtuC"/>
    <property type="match status" value="1"/>
</dbReference>
<evidence type="ECO:0000256" key="4">
    <source>
        <dbReference type="ARBA" id="ARBA00022475"/>
    </source>
</evidence>
<dbReference type="Proteomes" id="UP000037326">
    <property type="component" value="Unassembled WGS sequence"/>
</dbReference>
<keyword evidence="3" id="KW-0813">Transport</keyword>
<sequence length="351" mass="37346">MKHLKTIRLLQNKVSFLLDIKASKKLTLISIIALAVFFFSASFGDSFINPIKVLQVLIGKGSDFDQLIIVDFRMPRIFLAAFAGMALAVAGAILQGIIKNPLASPDIIGISAGGGAAVVGFLAMFSDSNHSLTVSIEWLPLAGFIGATIVGLIVYVFAWKDGVTPTRLVLIGIGVSAFMQAITTMLMIIGPIYQASEANKWITGSVKSADWNQVQIVVPLILILLLITFFITRQLNVQELGDDTAASLGQSVQKTRLFLLLLSSSLVASAISFAGAIGFVGLMAPHIARRIVGPSFGVLIPTSAAIGALLVMVADIIGRTAFNPLEVPAGVFTAAIGAPYFIYLLFRNPRK</sequence>
<dbReference type="InterPro" id="IPR037294">
    <property type="entry name" value="ABC_BtuC-like"/>
</dbReference>
<proteinExistence type="inferred from homology"/>
<keyword evidence="5 8" id="KW-0812">Transmembrane</keyword>
<dbReference type="GeneID" id="96598600"/>
<dbReference type="Gene3D" id="1.10.3470.10">
    <property type="entry name" value="ABC transporter involved in vitamin B12 uptake, BtuC"/>
    <property type="match status" value="1"/>
</dbReference>
<dbReference type="PATRIC" id="fig|582475.4.peg.1606"/>
<feature type="transmembrane region" description="Helical" evidence="8">
    <location>
        <begin position="213"/>
        <end position="231"/>
    </location>
</feature>
<evidence type="ECO:0000256" key="5">
    <source>
        <dbReference type="ARBA" id="ARBA00022692"/>
    </source>
</evidence>
<dbReference type="EMBL" id="LFXJ01000005">
    <property type="protein sequence ID" value="KMY32470.1"/>
    <property type="molecule type" value="Genomic_DNA"/>
</dbReference>
<keyword evidence="7 8" id="KW-0472">Membrane</keyword>
<comment type="similarity">
    <text evidence="2">Belongs to the binding-protein-dependent transport system permease family. FecCD subfamily.</text>
</comment>
<protein>
    <submittedName>
        <fullName evidence="9">Iron ABC transporter permease</fullName>
    </submittedName>
</protein>
<feature type="transmembrane region" description="Helical" evidence="8">
    <location>
        <begin position="169"/>
        <end position="193"/>
    </location>
</feature>
<feature type="transmembrane region" description="Helical" evidence="8">
    <location>
        <begin position="138"/>
        <end position="157"/>
    </location>
</feature>
<comment type="subcellular location">
    <subcellularLocation>
        <location evidence="1">Cell membrane</location>
        <topology evidence="1">Multi-pass membrane protein</topology>
    </subcellularLocation>
</comment>
<feature type="transmembrane region" description="Helical" evidence="8">
    <location>
        <begin position="107"/>
        <end position="126"/>
    </location>
</feature>
<feature type="transmembrane region" description="Helical" evidence="8">
    <location>
        <begin position="77"/>
        <end position="98"/>
    </location>
</feature>
<dbReference type="Pfam" id="PF01032">
    <property type="entry name" value="FecCD"/>
    <property type="match status" value="1"/>
</dbReference>
<reference evidence="10" key="1">
    <citation type="submission" date="2015-07" db="EMBL/GenBank/DDBJ databases">
        <authorList>
            <consortium name="Consortium for Microbial Forensics and Genomics (microFORGE)"/>
            <person name="Knight B.M."/>
            <person name="Roberts D.P."/>
            <person name="Lin D."/>
            <person name="Hari K."/>
            <person name="Fletcher J."/>
            <person name="Melcher U."/>
            <person name="Blagden T."/>
            <person name="Winegar R.A."/>
        </authorList>
    </citation>
    <scope>NUCLEOTIDE SEQUENCE [LARGE SCALE GENOMIC DNA]</scope>
    <source>
        <strain evidence="10">DSM 23493</strain>
    </source>
</reference>
<feature type="transmembrane region" description="Helical" evidence="8">
    <location>
        <begin position="329"/>
        <end position="346"/>
    </location>
</feature>
<name>A0A0K9FDA9_9BACI</name>
<keyword evidence="6 8" id="KW-1133">Transmembrane helix</keyword>
<feature type="transmembrane region" description="Helical" evidence="8">
    <location>
        <begin position="26"/>
        <end position="44"/>
    </location>
</feature>
<evidence type="ECO:0000313" key="10">
    <source>
        <dbReference type="Proteomes" id="UP000037326"/>
    </source>
</evidence>
<dbReference type="GO" id="GO:0033214">
    <property type="term" value="P:siderophore-iron import into cell"/>
    <property type="evidence" value="ECO:0007669"/>
    <property type="project" value="TreeGrafter"/>
</dbReference>
<accession>A0A0K9FDA9</accession>
<evidence type="ECO:0000256" key="6">
    <source>
        <dbReference type="ARBA" id="ARBA00022989"/>
    </source>
</evidence>
<dbReference type="AlphaFoldDB" id="A0A0K9FDA9"/>
<evidence type="ECO:0000256" key="7">
    <source>
        <dbReference type="ARBA" id="ARBA00023136"/>
    </source>
</evidence>
<keyword evidence="4" id="KW-1003">Cell membrane</keyword>
<organism evidence="9 10">
    <name type="scientific">Lysinibacillus xylanilyticus</name>
    <dbReference type="NCBI Taxonomy" id="582475"/>
    <lineage>
        <taxon>Bacteria</taxon>
        <taxon>Bacillati</taxon>
        <taxon>Bacillota</taxon>
        <taxon>Bacilli</taxon>
        <taxon>Bacillales</taxon>
        <taxon>Bacillaceae</taxon>
        <taxon>Lysinibacillus</taxon>
    </lineage>
</organism>
<dbReference type="OrthoDB" id="9811721at2"/>
<evidence type="ECO:0000313" key="9">
    <source>
        <dbReference type="EMBL" id="KMY32470.1"/>
    </source>
</evidence>